<dbReference type="OrthoDB" id="10356449at2759"/>
<dbReference type="EMBL" id="OV696689">
    <property type="protein sequence ID" value="CAH1261746.1"/>
    <property type="molecule type" value="Genomic_DNA"/>
</dbReference>
<dbReference type="AlphaFoldDB" id="A0A8K0ESG4"/>
<accession>A0A8K0ESG4</accession>
<dbReference type="Proteomes" id="UP000838412">
    <property type="component" value="Chromosome 4"/>
</dbReference>
<organism evidence="1 2">
    <name type="scientific">Branchiostoma lanceolatum</name>
    <name type="common">Common lancelet</name>
    <name type="synonym">Amphioxus lanceolatum</name>
    <dbReference type="NCBI Taxonomy" id="7740"/>
    <lineage>
        <taxon>Eukaryota</taxon>
        <taxon>Metazoa</taxon>
        <taxon>Chordata</taxon>
        <taxon>Cephalochordata</taxon>
        <taxon>Leptocardii</taxon>
        <taxon>Amphioxiformes</taxon>
        <taxon>Branchiostomatidae</taxon>
        <taxon>Branchiostoma</taxon>
    </lineage>
</organism>
<evidence type="ECO:0000313" key="1">
    <source>
        <dbReference type="EMBL" id="CAH1261746.1"/>
    </source>
</evidence>
<keyword evidence="2" id="KW-1185">Reference proteome</keyword>
<gene>
    <name evidence="1" type="primary">Hypp2449</name>
    <name evidence="1" type="ORF">BLAG_LOCUS17079</name>
</gene>
<evidence type="ECO:0000313" key="2">
    <source>
        <dbReference type="Proteomes" id="UP000838412"/>
    </source>
</evidence>
<sequence>MPLVDLERIRRKLQHYFDPDRLALIWEEAVDSFLGCRFVDLPLKWACVWCCAYHMFSDAPTPVVLTSGLVMWELTILALALLGDITFEEFDRALDRVREQRNCMPEPDEPMVWTSSNREEKKKKKVKAGEEKDKAFCDRFQKIVPTVRVFLHDIDKAREWVTWLQLFERKNDIKHDLDDEHAWTEERWKAVEEDVMTRLVEGVIRVRACPPARRFPVI</sequence>
<proteinExistence type="predicted"/>
<name>A0A8K0ESG4_BRALA</name>
<reference evidence="1" key="1">
    <citation type="submission" date="2022-01" db="EMBL/GenBank/DDBJ databases">
        <authorList>
            <person name="Braso-Vives M."/>
        </authorList>
    </citation>
    <scope>NUCLEOTIDE SEQUENCE</scope>
</reference>
<protein>
    <submittedName>
        <fullName evidence="1">Hypp2449 protein</fullName>
    </submittedName>
</protein>